<keyword evidence="2" id="KW-0964">Secreted</keyword>
<sequence length="154" mass="16329">EVYHKGSWGTVCDNDWDLNDAIVVCRQLSCGTALQAPGSAHFGQGSDPIWLDNVACSGSENSLTECGHRGYEKHNCGHSEDAGATFTLHGSSDPILIFSSNVAQIGYDQGTCKQDKSAWIPIFSDRIQPSSPPFFPLPSGAPKATPPSIAALPP</sequence>
<evidence type="ECO:0000256" key="3">
    <source>
        <dbReference type="ARBA" id="ARBA00022729"/>
    </source>
</evidence>
<evidence type="ECO:0000256" key="1">
    <source>
        <dbReference type="ARBA" id="ARBA00004613"/>
    </source>
</evidence>
<dbReference type="PRINTS" id="PR00258">
    <property type="entry name" value="SPERACTRCPTR"/>
</dbReference>
<evidence type="ECO:0000313" key="10">
    <source>
        <dbReference type="Ensembl" id="ENSOSIP00000023490.1"/>
    </source>
</evidence>
<evidence type="ECO:0000256" key="2">
    <source>
        <dbReference type="ARBA" id="ARBA00022525"/>
    </source>
</evidence>
<dbReference type="SUPFAM" id="SSF56487">
    <property type="entry name" value="SRCR-like"/>
    <property type="match status" value="1"/>
</dbReference>
<keyword evidence="4" id="KW-0677">Repeat</keyword>
<evidence type="ECO:0000256" key="4">
    <source>
        <dbReference type="ARBA" id="ARBA00022737"/>
    </source>
</evidence>
<dbReference type="PROSITE" id="PS50287">
    <property type="entry name" value="SRCR_2"/>
    <property type="match status" value="1"/>
</dbReference>
<evidence type="ECO:0000256" key="8">
    <source>
        <dbReference type="SAM" id="MobiDB-lite"/>
    </source>
</evidence>
<organism evidence="10 11">
    <name type="scientific">Oryzias sinensis</name>
    <name type="common">Chinese medaka</name>
    <dbReference type="NCBI Taxonomy" id="183150"/>
    <lineage>
        <taxon>Eukaryota</taxon>
        <taxon>Metazoa</taxon>
        <taxon>Chordata</taxon>
        <taxon>Craniata</taxon>
        <taxon>Vertebrata</taxon>
        <taxon>Euteleostomi</taxon>
        <taxon>Actinopterygii</taxon>
        <taxon>Neopterygii</taxon>
        <taxon>Teleostei</taxon>
        <taxon>Neoteleostei</taxon>
        <taxon>Acanthomorphata</taxon>
        <taxon>Ovalentaria</taxon>
        <taxon>Atherinomorphae</taxon>
        <taxon>Beloniformes</taxon>
        <taxon>Adrianichthyidae</taxon>
        <taxon>Oryziinae</taxon>
        <taxon>Oryzias</taxon>
    </lineage>
</organism>
<evidence type="ECO:0000256" key="6">
    <source>
        <dbReference type="ARBA" id="ARBA00023180"/>
    </source>
</evidence>
<evidence type="ECO:0000313" key="11">
    <source>
        <dbReference type="Proteomes" id="UP000694383"/>
    </source>
</evidence>
<feature type="disulfide bond" evidence="7">
    <location>
        <begin position="56"/>
        <end position="66"/>
    </location>
</feature>
<name>A0A8C7Y583_9TELE</name>
<protein>
    <recommendedName>
        <fullName evidence="9">SRCR domain-containing protein</fullName>
    </recommendedName>
</protein>
<dbReference type="FunFam" id="3.10.250.10:FF:000006">
    <property type="entry name" value="neurotrypsin isoform X2"/>
    <property type="match status" value="1"/>
</dbReference>
<dbReference type="Pfam" id="PF00530">
    <property type="entry name" value="SRCR"/>
    <property type="match status" value="1"/>
</dbReference>
<dbReference type="PANTHER" id="PTHR19331">
    <property type="entry name" value="SCAVENGER RECEPTOR DOMAIN-CONTAINING"/>
    <property type="match status" value="1"/>
</dbReference>
<dbReference type="GO" id="GO:0016020">
    <property type="term" value="C:membrane"/>
    <property type="evidence" value="ECO:0007669"/>
    <property type="project" value="InterPro"/>
</dbReference>
<accession>A0A8C7Y583</accession>
<dbReference type="Gene3D" id="3.10.250.10">
    <property type="entry name" value="SRCR-like domain"/>
    <property type="match status" value="1"/>
</dbReference>
<dbReference type="Ensembl" id="ENSOSIT00000024802.1">
    <property type="protein sequence ID" value="ENSOSIP00000023490.1"/>
    <property type="gene ID" value="ENSOSIG00000012342.1"/>
</dbReference>
<feature type="domain" description="SRCR" evidence="9">
    <location>
        <begin position="1"/>
        <end position="87"/>
    </location>
</feature>
<dbReference type="Proteomes" id="UP000694383">
    <property type="component" value="Unplaced"/>
</dbReference>
<comment type="subcellular location">
    <subcellularLocation>
        <location evidence="1">Secreted</location>
    </subcellularLocation>
</comment>
<feature type="region of interest" description="Disordered" evidence="8">
    <location>
        <begin position="131"/>
        <end position="154"/>
    </location>
</feature>
<proteinExistence type="predicted"/>
<evidence type="ECO:0000256" key="5">
    <source>
        <dbReference type="ARBA" id="ARBA00023157"/>
    </source>
</evidence>
<dbReference type="SMART" id="SM00202">
    <property type="entry name" value="SR"/>
    <property type="match status" value="1"/>
</dbReference>
<dbReference type="PANTHER" id="PTHR19331:SF22">
    <property type="entry name" value="DELETED IN MALIGNANT BRAIN TUMORS 1 PROTEIN"/>
    <property type="match status" value="1"/>
</dbReference>
<comment type="caution">
    <text evidence="7">Lacks conserved residue(s) required for the propagation of feature annotation.</text>
</comment>
<dbReference type="GeneTree" id="ENSGT00950000183145"/>
<reference evidence="10" key="2">
    <citation type="submission" date="2025-09" db="UniProtKB">
        <authorList>
            <consortium name="Ensembl"/>
        </authorList>
    </citation>
    <scope>IDENTIFICATION</scope>
</reference>
<feature type="disulfide bond" evidence="7">
    <location>
        <begin position="12"/>
        <end position="76"/>
    </location>
</feature>
<dbReference type="AlphaFoldDB" id="A0A8C7Y583"/>
<evidence type="ECO:0000259" key="9">
    <source>
        <dbReference type="PROSITE" id="PS50287"/>
    </source>
</evidence>
<dbReference type="InterPro" id="IPR001190">
    <property type="entry name" value="SRCR"/>
</dbReference>
<keyword evidence="6" id="KW-0325">Glycoprotein</keyword>
<reference evidence="10" key="1">
    <citation type="submission" date="2025-08" db="UniProtKB">
        <authorList>
            <consortium name="Ensembl"/>
        </authorList>
    </citation>
    <scope>IDENTIFICATION</scope>
</reference>
<keyword evidence="5 7" id="KW-1015">Disulfide bond</keyword>
<keyword evidence="11" id="KW-1185">Reference proteome</keyword>
<evidence type="ECO:0000256" key="7">
    <source>
        <dbReference type="PROSITE-ProRule" id="PRU00196"/>
    </source>
</evidence>
<dbReference type="InterPro" id="IPR036772">
    <property type="entry name" value="SRCR-like_dom_sf"/>
</dbReference>
<keyword evidence="3" id="KW-0732">Signal</keyword>